<evidence type="ECO:0000256" key="1">
    <source>
        <dbReference type="ARBA" id="ARBA00006479"/>
    </source>
</evidence>
<comment type="similarity">
    <text evidence="1">Belongs to the ROK (NagC/XylR) family.</text>
</comment>
<dbReference type="OrthoDB" id="3806841at2"/>
<dbReference type="EMBL" id="PQGD01000012">
    <property type="protein sequence ID" value="POP47443.1"/>
    <property type="molecule type" value="Genomic_DNA"/>
</dbReference>
<organism evidence="3 5">
    <name type="scientific">Superficieibacter electus</name>
    <dbReference type="NCBI Taxonomy" id="2022662"/>
    <lineage>
        <taxon>Bacteria</taxon>
        <taxon>Pseudomonadati</taxon>
        <taxon>Pseudomonadota</taxon>
        <taxon>Gammaproteobacteria</taxon>
        <taxon>Enterobacterales</taxon>
        <taxon>Enterobacteriaceae</taxon>
        <taxon>Superficieibacter</taxon>
    </lineage>
</organism>
<dbReference type="Proteomes" id="UP000237073">
    <property type="component" value="Unassembled WGS sequence"/>
</dbReference>
<evidence type="ECO:0000313" key="2">
    <source>
        <dbReference type="EMBL" id="POP44668.1"/>
    </source>
</evidence>
<dbReference type="Gene3D" id="3.30.420.40">
    <property type="match status" value="2"/>
</dbReference>
<dbReference type="SUPFAM" id="SSF53067">
    <property type="entry name" value="Actin-like ATPase domain"/>
    <property type="match status" value="1"/>
</dbReference>
<dbReference type="InterPro" id="IPR000600">
    <property type="entry name" value="ROK"/>
</dbReference>
<protein>
    <recommendedName>
        <fullName evidence="6">ROK family protein</fullName>
    </recommendedName>
</protein>
<reference evidence="4 5" key="1">
    <citation type="submission" date="2018-01" db="EMBL/GenBank/DDBJ databases">
        <title>Superficieibacter electus gen. nov., sp. nov., an extended-spectrum beta-lactamase possessing member of the Enterobacteriaceae family, isolated from intensive care unit surfaces.</title>
        <authorList>
            <person name="Potter R.F."/>
            <person name="D'Souza A.W."/>
        </authorList>
    </citation>
    <scope>NUCLEOTIDE SEQUENCE [LARGE SCALE GENOMIC DNA]</scope>
    <source>
        <strain evidence="3 5">BP-1</strain>
        <strain evidence="2 4">BP-2</strain>
    </source>
</reference>
<dbReference type="AlphaFoldDB" id="A0A2P5GMY5"/>
<dbReference type="RefSeq" id="WP_103676325.1">
    <property type="nucleotide sequence ID" value="NZ_PQGD01000012.1"/>
</dbReference>
<dbReference type="Gene3D" id="1.10.10.10">
    <property type="entry name" value="Winged helix-like DNA-binding domain superfamily/Winged helix DNA-binding domain"/>
    <property type="match status" value="1"/>
</dbReference>
<sequence>MNTGNEPALTEVAQAVFARLLALGEATRKQLAEGTGFSFPSVTVALAELTARNNVSELRREQGARGRATIVYGVSDDAGWVLGVDIGSTQISYVGRALNGKCLGSGSIKREKSTVHPGTLAGELIASAADLGALNAAPLAVTVAINQVVPRQLMHPHRPRSLALDIAETFAACCGLPSSTPFILENNVNCAAVTEHQQGLMSGHEDAAYMQIGVGIGLGFFADGTLIRGGQGISGELAQIPLSWSHSRSSGPDAIEQRYGSAGLMKRVAECFQSDESHSPDSPEALFALGATGDERAQNLMYEHSVALGRIAAAAATILDPSILVLGGGLSRNPAFARMIADEFASRNQDTHIAISQRGTEATVEGACLLARDYAITRIATRFHRPVCARPTLLPGTQALAAAAT</sequence>
<dbReference type="EMBL" id="PQGE01000009">
    <property type="protein sequence ID" value="POP44668.1"/>
    <property type="molecule type" value="Genomic_DNA"/>
</dbReference>
<proteinExistence type="inferred from homology"/>
<dbReference type="Proteomes" id="UP000247005">
    <property type="component" value="Unassembled WGS sequence"/>
</dbReference>
<dbReference type="PANTHER" id="PTHR18964:SF149">
    <property type="entry name" value="BIFUNCTIONAL UDP-N-ACETYLGLUCOSAMINE 2-EPIMERASE_N-ACETYLMANNOSAMINE KINASE"/>
    <property type="match status" value="1"/>
</dbReference>
<dbReference type="InterPro" id="IPR036390">
    <property type="entry name" value="WH_DNA-bd_sf"/>
</dbReference>
<dbReference type="Pfam" id="PF00480">
    <property type="entry name" value="ROK"/>
    <property type="match status" value="1"/>
</dbReference>
<dbReference type="SUPFAM" id="SSF46785">
    <property type="entry name" value="Winged helix' DNA-binding domain"/>
    <property type="match status" value="1"/>
</dbReference>
<evidence type="ECO:0000313" key="4">
    <source>
        <dbReference type="Proteomes" id="UP000237073"/>
    </source>
</evidence>
<evidence type="ECO:0000313" key="3">
    <source>
        <dbReference type="EMBL" id="POP47443.1"/>
    </source>
</evidence>
<evidence type="ECO:0008006" key="6">
    <source>
        <dbReference type="Google" id="ProtNLM"/>
    </source>
</evidence>
<dbReference type="PANTHER" id="PTHR18964">
    <property type="entry name" value="ROK (REPRESSOR, ORF, KINASE) FAMILY"/>
    <property type="match status" value="1"/>
</dbReference>
<dbReference type="InterPro" id="IPR043129">
    <property type="entry name" value="ATPase_NBD"/>
</dbReference>
<comment type="caution">
    <text evidence="3">The sequence shown here is derived from an EMBL/GenBank/DDBJ whole genome shotgun (WGS) entry which is preliminary data.</text>
</comment>
<name>A0A2P5GMY5_9ENTR</name>
<evidence type="ECO:0000313" key="5">
    <source>
        <dbReference type="Proteomes" id="UP000247005"/>
    </source>
</evidence>
<dbReference type="InterPro" id="IPR036388">
    <property type="entry name" value="WH-like_DNA-bd_sf"/>
</dbReference>
<gene>
    <name evidence="3" type="ORF">CHU32_15715</name>
    <name evidence="2" type="ORF">CHU33_12050</name>
</gene>
<accession>A0A2P5GMY5</accession>
<keyword evidence="4" id="KW-1185">Reference proteome</keyword>